<dbReference type="Pfam" id="PF04434">
    <property type="entry name" value="SWIM"/>
    <property type="match status" value="1"/>
</dbReference>
<accession>A0A1E1WWZ7</accession>
<sequence>YDKLLERMPENAAANIHTLGSNIFQVPSGQDNGKVYEVWQDVGTCTCRAGQQGAFCKHQALVHSTYGGGFPNAPVLNAQDRHQLAWLALGDKCQPPAFFRDFREPVWDQPGSSSGKPDDEAVQPKFSLQGATSLPQHIMEVEPQLPIEGPSSSHQCREDAAEVLKDITQELWRQYSLAKDNPFYLTL</sequence>
<keyword evidence="1" id="KW-0479">Metal-binding</keyword>
<proteinExistence type="evidence at transcript level"/>
<keyword evidence="1" id="KW-0863">Zinc-finger</keyword>
<evidence type="ECO:0000313" key="3">
    <source>
        <dbReference type="EMBL" id="JAT91504.1"/>
    </source>
</evidence>
<dbReference type="PANTHER" id="PTHR35385:SF2">
    <property type="entry name" value="PROTEIN B, PUTATIVE-RELATED"/>
    <property type="match status" value="1"/>
</dbReference>
<dbReference type="PANTHER" id="PTHR35385">
    <property type="entry name" value="PROTEIN B, PUTATIVE-RELATED-RELATED"/>
    <property type="match status" value="1"/>
</dbReference>
<dbReference type="EMBL" id="GFAC01007684">
    <property type="protein sequence ID" value="JAT91504.1"/>
    <property type="molecule type" value="mRNA"/>
</dbReference>
<feature type="non-terminal residue" evidence="3">
    <location>
        <position position="1"/>
    </location>
</feature>
<dbReference type="PROSITE" id="PS50966">
    <property type="entry name" value="ZF_SWIM"/>
    <property type="match status" value="1"/>
</dbReference>
<name>A0A1E1WWZ7_9ACAR</name>
<organism evidence="3">
    <name type="scientific">Amblyomma aureolatum</name>
    <dbReference type="NCBI Taxonomy" id="187763"/>
    <lineage>
        <taxon>Eukaryota</taxon>
        <taxon>Metazoa</taxon>
        <taxon>Ecdysozoa</taxon>
        <taxon>Arthropoda</taxon>
        <taxon>Chelicerata</taxon>
        <taxon>Arachnida</taxon>
        <taxon>Acari</taxon>
        <taxon>Parasitiformes</taxon>
        <taxon>Ixodida</taxon>
        <taxon>Ixodoidea</taxon>
        <taxon>Ixodidae</taxon>
        <taxon>Amblyomminae</taxon>
        <taxon>Amblyomma</taxon>
    </lineage>
</organism>
<keyword evidence="1" id="KW-0862">Zinc</keyword>
<reference evidence="3" key="1">
    <citation type="journal article" date="2017" name="Front. Cell. Infect. Microbiol.">
        <title>The Distinct Transcriptional Response of the Midgut of Amblyomma sculptum and Amblyomma aureolatum Ticks to Rickettsia rickettsii Correlates to Their Differences in Susceptibility to Infection.</title>
        <authorList>
            <person name="Martins L.A."/>
            <person name="Galletti M.F.B.M."/>
            <person name="Ribeiro J.M."/>
            <person name="Fujita A."/>
            <person name="Costa F.B."/>
            <person name="Labruna M.B."/>
            <person name="Daffre S."/>
            <person name="Fogaca A.C."/>
        </authorList>
    </citation>
    <scope>NUCLEOTIDE SEQUENCE</scope>
</reference>
<dbReference type="InterPro" id="IPR007527">
    <property type="entry name" value="Znf_SWIM"/>
</dbReference>
<dbReference type="AlphaFoldDB" id="A0A1E1WWZ7"/>
<feature type="domain" description="SWIM-type" evidence="2">
    <location>
        <begin position="36"/>
        <end position="67"/>
    </location>
</feature>
<evidence type="ECO:0000259" key="2">
    <source>
        <dbReference type="PROSITE" id="PS50966"/>
    </source>
</evidence>
<feature type="non-terminal residue" evidence="3">
    <location>
        <position position="187"/>
    </location>
</feature>
<dbReference type="GO" id="GO:0008270">
    <property type="term" value="F:zinc ion binding"/>
    <property type="evidence" value="ECO:0007669"/>
    <property type="project" value="UniProtKB-KW"/>
</dbReference>
<protein>
    <recommendedName>
        <fullName evidence="2">SWIM-type domain-containing protein</fullName>
    </recommendedName>
</protein>
<evidence type="ECO:0000256" key="1">
    <source>
        <dbReference type="PROSITE-ProRule" id="PRU00325"/>
    </source>
</evidence>